<evidence type="ECO:0000313" key="2">
    <source>
        <dbReference type="EMBL" id="BEV06690.1"/>
    </source>
</evidence>
<keyword evidence="3" id="KW-1185">Reference proteome</keyword>
<protein>
    <submittedName>
        <fullName evidence="2">Uncharacterized protein</fullName>
    </submittedName>
</protein>
<reference evidence="2 3" key="1">
    <citation type="journal article" date="2020" name="Microbes Environ.">
        <title>Synthetic bacterial community of duckweed: a simple and stable system to study plant-microbe interactions.</title>
        <authorList>
            <person name="Ishizawa H."/>
            <person name="Tada M."/>
            <person name="Kuroda M."/>
            <person name="Inoue D."/>
            <person name="Futamata H."/>
            <person name="Ike M."/>
        </authorList>
    </citation>
    <scope>NUCLEOTIDE SEQUENCE [LARGE SCALE GENOMIC DNA]</scope>
    <source>
        <strain evidence="2 3">DW100</strain>
    </source>
</reference>
<evidence type="ECO:0000256" key="1">
    <source>
        <dbReference type="SAM" id="SignalP"/>
    </source>
</evidence>
<dbReference type="Proteomes" id="UP001380186">
    <property type="component" value="Chromosome"/>
</dbReference>
<sequence length="135" mass="16051">MKNKLKFFLLLALLFSLQSKAQLDTLNYLKQFEINKANYIGYPFSKLLNNMTQIQPMAVWNTPPRNNKNIGTKTGFSFCKMQNSFHNTITLMIVWQQPIPNTQTHYYEQLNDFYFTNDEKLFFGNKIVKDIMVYR</sequence>
<feature type="chain" id="PRO_5045711226" evidence="1">
    <location>
        <begin position="22"/>
        <end position="135"/>
    </location>
</feature>
<dbReference type="EMBL" id="AP029022">
    <property type="protein sequence ID" value="BEV06690.1"/>
    <property type="molecule type" value="Genomic_DNA"/>
</dbReference>
<evidence type="ECO:0000313" key="3">
    <source>
        <dbReference type="Proteomes" id="UP001380186"/>
    </source>
</evidence>
<proteinExistence type="predicted"/>
<dbReference type="RefSeq" id="WP_338613816.1">
    <property type="nucleotide sequence ID" value="NZ_AP029022.1"/>
</dbReference>
<feature type="signal peptide" evidence="1">
    <location>
        <begin position="1"/>
        <end position="21"/>
    </location>
</feature>
<name>A0ABM8KCA2_9FLAO</name>
<accession>A0ABM8KCA2</accession>
<gene>
    <name evidence="2" type="ORF">CRDW_40640</name>
</gene>
<keyword evidence="1" id="KW-0732">Signal</keyword>
<organism evidence="2 3">
    <name type="scientific">Chryseobacterium gambrini</name>
    <dbReference type="NCBI Taxonomy" id="373672"/>
    <lineage>
        <taxon>Bacteria</taxon>
        <taxon>Pseudomonadati</taxon>
        <taxon>Bacteroidota</taxon>
        <taxon>Flavobacteriia</taxon>
        <taxon>Flavobacteriales</taxon>
        <taxon>Weeksellaceae</taxon>
        <taxon>Chryseobacterium group</taxon>
        <taxon>Chryseobacterium</taxon>
    </lineage>
</organism>